<dbReference type="Proteomes" id="UP000765509">
    <property type="component" value="Unassembled WGS sequence"/>
</dbReference>
<dbReference type="Gene3D" id="3.30.70.270">
    <property type="match status" value="1"/>
</dbReference>
<sequence>MQSFLGFSTYHRSQSKEFAHIASSRYRLCSKDVVFEITKERRDAYEKIKYELTNQPVLILPEFDLSFKKNVDAACSQVPGAALHHRKIVDGEPKEGVIC</sequence>
<evidence type="ECO:0000313" key="1">
    <source>
        <dbReference type="EMBL" id="MBW0490814.1"/>
    </source>
</evidence>
<comment type="caution">
    <text evidence="1">The sequence shown here is derived from an EMBL/GenBank/DDBJ whole genome shotgun (WGS) entry which is preliminary data.</text>
</comment>
<dbReference type="AlphaFoldDB" id="A0A9Q3CT25"/>
<protein>
    <submittedName>
        <fullName evidence="1">Uncharacterized protein</fullName>
    </submittedName>
</protein>
<dbReference type="InterPro" id="IPR043128">
    <property type="entry name" value="Rev_trsase/Diguanyl_cyclase"/>
</dbReference>
<dbReference type="InterPro" id="IPR043502">
    <property type="entry name" value="DNA/RNA_pol_sf"/>
</dbReference>
<evidence type="ECO:0000313" key="2">
    <source>
        <dbReference type="Proteomes" id="UP000765509"/>
    </source>
</evidence>
<dbReference type="OrthoDB" id="3245114at2759"/>
<gene>
    <name evidence="1" type="ORF">O181_030529</name>
</gene>
<accession>A0A9Q3CT25</accession>
<reference evidence="1" key="1">
    <citation type="submission" date="2021-03" db="EMBL/GenBank/DDBJ databases">
        <title>Draft genome sequence of rust myrtle Austropuccinia psidii MF-1, a brazilian biotype.</title>
        <authorList>
            <person name="Quecine M.C."/>
            <person name="Pachon D.M.R."/>
            <person name="Bonatelli M.L."/>
            <person name="Correr F.H."/>
            <person name="Franceschini L.M."/>
            <person name="Leite T.F."/>
            <person name="Margarido G.R.A."/>
            <person name="Almeida C.A."/>
            <person name="Ferrarezi J.A."/>
            <person name="Labate C.A."/>
        </authorList>
    </citation>
    <scope>NUCLEOTIDE SEQUENCE</scope>
    <source>
        <strain evidence="1">MF-1</strain>
    </source>
</reference>
<proteinExistence type="predicted"/>
<name>A0A9Q3CT25_9BASI</name>
<dbReference type="EMBL" id="AVOT02010777">
    <property type="protein sequence ID" value="MBW0490814.1"/>
    <property type="molecule type" value="Genomic_DNA"/>
</dbReference>
<keyword evidence="2" id="KW-1185">Reference proteome</keyword>
<dbReference type="SUPFAM" id="SSF56672">
    <property type="entry name" value="DNA/RNA polymerases"/>
    <property type="match status" value="1"/>
</dbReference>
<organism evidence="1 2">
    <name type="scientific">Austropuccinia psidii MF-1</name>
    <dbReference type="NCBI Taxonomy" id="1389203"/>
    <lineage>
        <taxon>Eukaryota</taxon>
        <taxon>Fungi</taxon>
        <taxon>Dikarya</taxon>
        <taxon>Basidiomycota</taxon>
        <taxon>Pucciniomycotina</taxon>
        <taxon>Pucciniomycetes</taxon>
        <taxon>Pucciniales</taxon>
        <taxon>Sphaerophragmiaceae</taxon>
        <taxon>Austropuccinia</taxon>
    </lineage>
</organism>